<evidence type="ECO:0000313" key="4">
    <source>
        <dbReference type="EMBL" id="GAI25949.1"/>
    </source>
</evidence>
<dbReference type="AlphaFoldDB" id="X1P4W7"/>
<dbReference type="PANTHER" id="PTHR20982:SF3">
    <property type="entry name" value="MITOCHONDRIAL RIBOSOME RECYCLING FACTOR PSEUDO 1"/>
    <property type="match status" value="1"/>
</dbReference>
<comment type="similarity">
    <text evidence="1">Belongs to the RRF family.</text>
</comment>
<gene>
    <name evidence="4" type="ORF">S06H3_33932</name>
</gene>
<comment type="caution">
    <text evidence="4">The sequence shown here is derived from an EMBL/GenBank/DDBJ whole genome shotgun (WGS) entry which is preliminary data.</text>
</comment>
<dbReference type="InterPro" id="IPR036191">
    <property type="entry name" value="RRF_sf"/>
</dbReference>
<evidence type="ECO:0000256" key="1">
    <source>
        <dbReference type="ARBA" id="ARBA00005912"/>
    </source>
</evidence>
<accession>X1P4W7</accession>
<sequence length="206" mass="24241">PKISFRNINDEALSHFMSEERISYKDIIEKIKPELEKVVNFLNRELQKIRAERASPSLVENISVGYFGKIYSLKQLAAISIPQPREILIQPWDKSYIEEIVKSLEKSSIGASPIVDKALIRITLPPLSEEFRNDLIRLVIEKQEQVKKTIRKWRDEAWKEIQEAFRESKLSEDDKYKGKDELEDLIKEFQEKIEEIVQKKKKEIEG</sequence>
<organism evidence="4">
    <name type="scientific">marine sediment metagenome</name>
    <dbReference type="NCBI Taxonomy" id="412755"/>
    <lineage>
        <taxon>unclassified sequences</taxon>
        <taxon>metagenomes</taxon>
        <taxon>ecological metagenomes</taxon>
    </lineage>
</organism>
<proteinExistence type="inferred from homology"/>
<feature type="domain" description="Ribosome recycling factor" evidence="3">
    <location>
        <begin position="42"/>
        <end position="204"/>
    </location>
</feature>
<dbReference type="SUPFAM" id="SSF55194">
    <property type="entry name" value="Ribosome recycling factor, RRF"/>
    <property type="match status" value="1"/>
</dbReference>
<reference evidence="4" key="1">
    <citation type="journal article" date="2014" name="Front. Microbiol.">
        <title>High frequency of phylogenetically diverse reductive dehalogenase-homologous genes in deep subseafloor sedimentary metagenomes.</title>
        <authorList>
            <person name="Kawai M."/>
            <person name="Futagami T."/>
            <person name="Toyoda A."/>
            <person name="Takaki Y."/>
            <person name="Nishi S."/>
            <person name="Hori S."/>
            <person name="Arai W."/>
            <person name="Tsubouchi T."/>
            <person name="Morono Y."/>
            <person name="Uchiyama I."/>
            <person name="Ito T."/>
            <person name="Fujiyama A."/>
            <person name="Inagaki F."/>
            <person name="Takami H."/>
        </authorList>
    </citation>
    <scope>NUCLEOTIDE SEQUENCE</scope>
    <source>
        <strain evidence="4">Expedition CK06-06</strain>
    </source>
</reference>
<protein>
    <recommendedName>
        <fullName evidence="3">Ribosome recycling factor domain-containing protein</fullName>
    </recommendedName>
</protein>
<dbReference type="GO" id="GO:0043023">
    <property type="term" value="F:ribosomal large subunit binding"/>
    <property type="evidence" value="ECO:0007669"/>
    <property type="project" value="TreeGrafter"/>
</dbReference>
<dbReference type="InterPro" id="IPR002661">
    <property type="entry name" value="Ribosome_recyc_fac"/>
</dbReference>
<dbReference type="FunFam" id="3.30.1360.40:FF:000001">
    <property type="entry name" value="Ribosome-recycling factor"/>
    <property type="match status" value="1"/>
</dbReference>
<evidence type="ECO:0000256" key="2">
    <source>
        <dbReference type="ARBA" id="ARBA00022917"/>
    </source>
</evidence>
<dbReference type="PANTHER" id="PTHR20982">
    <property type="entry name" value="RIBOSOME RECYCLING FACTOR"/>
    <property type="match status" value="1"/>
</dbReference>
<dbReference type="InterPro" id="IPR023584">
    <property type="entry name" value="Ribosome_recyc_fac_dom"/>
</dbReference>
<name>X1P4W7_9ZZZZ</name>
<evidence type="ECO:0000259" key="3">
    <source>
        <dbReference type="Pfam" id="PF01765"/>
    </source>
</evidence>
<dbReference type="GO" id="GO:0006412">
    <property type="term" value="P:translation"/>
    <property type="evidence" value="ECO:0007669"/>
    <property type="project" value="UniProtKB-KW"/>
</dbReference>
<dbReference type="Gene3D" id="1.10.132.20">
    <property type="entry name" value="Ribosome-recycling factor"/>
    <property type="match status" value="1"/>
</dbReference>
<keyword evidence="2" id="KW-0648">Protein biosynthesis</keyword>
<dbReference type="Gene3D" id="3.30.1360.40">
    <property type="match status" value="1"/>
</dbReference>
<dbReference type="EMBL" id="BARV01020317">
    <property type="protein sequence ID" value="GAI25949.1"/>
    <property type="molecule type" value="Genomic_DNA"/>
</dbReference>
<feature type="non-terminal residue" evidence="4">
    <location>
        <position position="1"/>
    </location>
</feature>
<dbReference type="Pfam" id="PF01765">
    <property type="entry name" value="RRF"/>
    <property type="match status" value="1"/>
</dbReference>